<feature type="transmembrane region" description="Helical" evidence="2">
    <location>
        <begin position="194"/>
        <end position="212"/>
    </location>
</feature>
<organism evidence="3 4">
    <name type="scientific">Paracoccidioides brasiliensis</name>
    <dbReference type="NCBI Taxonomy" id="121759"/>
    <lineage>
        <taxon>Eukaryota</taxon>
        <taxon>Fungi</taxon>
        <taxon>Dikarya</taxon>
        <taxon>Ascomycota</taxon>
        <taxon>Pezizomycotina</taxon>
        <taxon>Eurotiomycetes</taxon>
        <taxon>Eurotiomycetidae</taxon>
        <taxon>Onygenales</taxon>
        <taxon>Ajellomycetaceae</taxon>
        <taxon>Paracoccidioides</taxon>
    </lineage>
</organism>
<feature type="transmembrane region" description="Helical" evidence="2">
    <location>
        <begin position="70"/>
        <end position="92"/>
    </location>
</feature>
<feature type="transmembrane region" description="Helical" evidence="2">
    <location>
        <begin position="113"/>
        <end position="139"/>
    </location>
</feature>
<feature type="compositionally biased region" description="Polar residues" evidence="1">
    <location>
        <begin position="511"/>
        <end position="523"/>
    </location>
</feature>
<keyword evidence="2" id="KW-0812">Transmembrane</keyword>
<dbReference type="Proteomes" id="UP000242814">
    <property type="component" value="Unassembled WGS sequence"/>
</dbReference>
<feature type="compositionally biased region" description="Basic residues" evidence="1">
    <location>
        <begin position="411"/>
        <end position="420"/>
    </location>
</feature>
<protein>
    <submittedName>
        <fullName evidence="3">Uncharacterized protein</fullName>
    </submittedName>
</protein>
<gene>
    <name evidence="3" type="ORF">ACO22_06921</name>
</gene>
<keyword evidence="2" id="KW-1133">Transmembrane helix</keyword>
<comment type="caution">
    <text evidence="3">The sequence shown here is derived from an EMBL/GenBank/DDBJ whole genome shotgun (WGS) entry which is preliminary data.</text>
</comment>
<reference evidence="3 4" key="1">
    <citation type="submission" date="2016-06" db="EMBL/GenBank/DDBJ databases">
        <authorList>
            <person name="Kjaerup R.B."/>
            <person name="Dalgaard T.S."/>
            <person name="Juul-Madsen H.R."/>
        </authorList>
    </citation>
    <scope>NUCLEOTIDE SEQUENCE [LARGE SCALE GENOMIC DNA]</scope>
    <source>
        <strain evidence="3 4">Pb300</strain>
    </source>
</reference>
<feature type="region of interest" description="Disordered" evidence="1">
    <location>
        <begin position="620"/>
        <end position="646"/>
    </location>
</feature>
<feature type="transmembrane region" description="Helical" evidence="2">
    <location>
        <begin position="309"/>
        <end position="331"/>
    </location>
</feature>
<dbReference type="VEuPathDB" id="FungiDB:PABG_06933"/>
<dbReference type="AlphaFoldDB" id="A0A1D2J621"/>
<accession>A0A1D2J621</accession>
<dbReference type="VEuPathDB" id="FungiDB:PADG_06225"/>
<evidence type="ECO:0000313" key="4">
    <source>
        <dbReference type="Proteomes" id="UP000242814"/>
    </source>
</evidence>
<dbReference type="OrthoDB" id="5368516at2759"/>
<name>A0A1D2J621_PARBR</name>
<feature type="transmembrane region" description="Helical" evidence="2">
    <location>
        <begin position="273"/>
        <end position="297"/>
    </location>
</feature>
<evidence type="ECO:0000256" key="1">
    <source>
        <dbReference type="SAM" id="MobiDB-lite"/>
    </source>
</evidence>
<feature type="region of interest" description="Disordered" evidence="1">
    <location>
        <begin position="390"/>
        <end position="428"/>
    </location>
</feature>
<keyword evidence="2" id="KW-0472">Membrane</keyword>
<feature type="transmembrane region" description="Helical" evidence="2">
    <location>
        <begin position="232"/>
        <end position="252"/>
    </location>
</feature>
<feature type="transmembrane region" description="Helical" evidence="2">
    <location>
        <begin position="159"/>
        <end position="182"/>
    </location>
</feature>
<sequence length="646" mass="71858">MDQPNHFGNDMYRDGSGFRGFGSDSGSGFGDAINPLSNGTGHGREDGNGGLEGNRLVHVLLLKFNLQNRFSVIITASFSVAASMLVILSIMYESWKSSREVYRPKMRRRFEMFHYILPAHSFPLILSFASICQSLVLLGVQSTALKDVFAKGCSASSQITWTVVWVIGYVVLVFTSEAVIRIVRPSRFAAKGRWNSRICWVLVAVMLLLTWIPSSANTKKRERCLATLLQLTAHWSDIGLGLTISLIVCYIVNGTTLSIRLWRTAQLDAHDRIAASSIVYYLAGTTIVFTLVLPFWVQDTFWRIANNSSTLMGSVALNSFGIVYAFIYLLLRANGGNMMIGPGTKAWMKHSLKRVDSTELALEAQITTPIVTEDPKRPYFEKEVYFPPDNDRLEETGPMKPQPTLNQVPAPRHRARHSRKPSNYSLFPARDSSRQTRRFILNFNTSREDILAPPRPSYARHRRFSSDISAATVQIGLRLSNIAMPGPMQHQNSSTMTLPFSLVQDVPPVHSSPNNGSTPTASRFQGLWSDPKPFGELSAGPPIDGDDSMSRVSPKRQNTPSPEFIGQDPRQRSPPTKRRIDPPCINKNLPPTPSSATSADTTFSSQSFLLADPAFASPPPLQPLWSPPDPLSILPNKTFREPDHWI</sequence>
<evidence type="ECO:0000256" key="2">
    <source>
        <dbReference type="SAM" id="Phobius"/>
    </source>
</evidence>
<feature type="compositionally biased region" description="Pro residues" evidence="1">
    <location>
        <begin position="620"/>
        <end position="630"/>
    </location>
</feature>
<feature type="region of interest" description="Disordered" evidence="1">
    <location>
        <begin position="504"/>
        <end position="601"/>
    </location>
</feature>
<proteinExistence type="predicted"/>
<evidence type="ECO:0000313" key="3">
    <source>
        <dbReference type="EMBL" id="ODH13766.1"/>
    </source>
</evidence>
<dbReference type="OMA" id="IWFPMRY"/>
<dbReference type="EMBL" id="LZYO01000424">
    <property type="protein sequence ID" value="ODH13766.1"/>
    <property type="molecule type" value="Genomic_DNA"/>
</dbReference>